<dbReference type="EMBL" id="JBEPSH010000002">
    <property type="protein sequence ID" value="MET4575804.1"/>
    <property type="molecule type" value="Genomic_DNA"/>
</dbReference>
<dbReference type="Pfam" id="PF00378">
    <property type="entry name" value="ECH_1"/>
    <property type="match status" value="1"/>
</dbReference>
<protein>
    <submittedName>
        <fullName evidence="3">2-(1,2-epoxy-1,2-dihydrophenyl)acetyl-CoA isomerase</fullName>
        <ecNumber evidence="3">5.3.3.18</ecNumber>
    </submittedName>
</protein>
<sequence>MTSQLLFELDEGVLTLTMNRPERRNALSPEMCQMLEAQLQSTTSNSQVRAIVLTGAGDAFCSGGDVKAMASPANQNLSEDAKVEALKRRMHVAKLLHTISIPTIAKIRGSAAGAGLSLAMACDLRIASVGAKLSTAFGSVALSGDYGGSYFLTSLVGTAKARELYFLSTILDAEQAERIGLVNRVVNAKDLDAQVAALARSLAQGPSSAIAAMKSNLNVAMKGNLEASFDAEPAHHIRCMSTADHREAVAAFVEKRAPRFG</sequence>
<dbReference type="PANTHER" id="PTHR43459:SF1">
    <property type="entry name" value="EG:BACN32G11.4 PROTEIN"/>
    <property type="match status" value="1"/>
</dbReference>
<comment type="similarity">
    <text evidence="1 2">Belongs to the enoyl-CoA hydratase/isomerase family.</text>
</comment>
<dbReference type="PANTHER" id="PTHR43459">
    <property type="entry name" value="ENOYL-COA HYDRATASE"/>
    <property type="match status" value="1"/>
</dbReference>
<evidence type="ECO:0000313" key="4">
    <source>
        <dbReference type="Proteomes" id="UP001549320"/>
    </source>
</evidence>
<dbReference type="InterPro" id="IPR018376">
    <property type="entry name" value="Enoyl-CoA_hyd/isom_CS"/>
</dbReference>
<dbReference type="RefSeq" id="WP_354441497.1">
    <property type="nucleotide sequence ID" value="NZ_JBEPSH010000002.1"/>
</dbReference>
<dbReference type="Proteomes" id="UP001549320">
    <property type="component" value="Unassembled WGS sequence"/>
</dbReference>
<keyword evidence="3" id="KW-0413">Isomerase</keyword>
<evidence type="ECO:0000256" key="2">
    <source>
        <dbReference type="RuleBase" id="RU003707"/>
    </source>
</evidence>
<dbReference type="InterPro" id="IPR014748">
    <property type="entry name" value="Enoyl-CoA_hydra_C"/>
</dbReference>
<dbReference type="GO" id="GO:0016853">
    <property type="term" value="F:isomerase activity"/>
    <property type="evidence" value="ECO:0007669"/>
    <property type="project" value="UniProtKB-KW"/>
</dbReference>
<dbReference type="PROSITE" id="PS00166">
    <property type="entry name" value="ENOYL_COA_HYDRATASE"/>
    <property type="match status" value="1"/>
</dbReference>
<dbReference type="Gene3D" id="3.90.226.10">
    <property type="entry name" value="2-enoyl-CoA Hydratase, Chain A, domain 1"/>
    <property type="match status" value="1"/>
</dbReference>
<dbReference type="SUPFAM" id="SSF52096">
    <property type="entry name" value="ClpP/crotonase"/>
    <property type="match status" value="1"/>
</dbReference>
<dbReference type="InterPro" id="IPR029045">
    <property type="entry name" value="ClpP/crotonase-like_dom_sf"/>
</dbReference>
<dbReference type="EC" id="5.3.3.18" evidence="3"/>
<proteinExistence type="inferred from homology"/>
<dbReference type="Gene3D" id="1.10.12.10">
    <property type="entry name" value="Lyase 2-enoyl-coa Hydratase, Chain A, domain 2"/>
    <property type="match status" value="1"/>
</dbReference>
<keyword evidence="4" id="KW-1185">Reference proteome</keyword>
<organism evidence="3 4">
    <name type="scientific">Ottowia thiooxydans</name>
    <dbReference type="NCBI Taxonomy" id="219182"/>
    <lineage>
        <taxon>Bacteria</taxon>
        <taxon>Pseudomonadati</taxon>
        <taxon>Pseudomonadota</taxon>
        <taxon>Betaproteobacteria</taxon>
        <taxon>Burkholderiales</taxon>
        <taxon>Comamonadaceae</taxon>
        <taxon>Ottowia</taxon>
    </lineage>
</organism>
<comment type="caution">
    <text evidence="3">The sequence shown here is derived from an EMBL/GenBank/DDBJ whole genome shotgun (WGS) entry which is preliminary data.</text>
</comment>
<reference evidence="3 4" key="1">
    <citation type="submission" date="2024-06" db="EMBL/GenBank/DDBJ databases">
        <title>Sorghum-associated microbial communities from plants grown in Nebraska, USA.</title>
        <authorList>
            <person name="Schachtman D."/>
        </authorList>
    </citation>
    <scope>NUCLEOTIDE SEQUENCE [LARGE SCALE GENOMIC DNA]</scope>
    <source>
        <strain evidence="3 4">2709</strain>
    </source>
</reference>
<gene>
    <name evidence="3" type="ORF">ABIE13_000904</name>
</gene>
<evidence type="ECO:0000313" key="3">
    <source>
        <dbReference type="EMBL" id="MET4575804.1"/>
    </source>
</evidence>
<name>A0ABV2Q450_9BURK</name>
<evidence type="ECO:0000256" key="1">
    <source>
        <dbReference type="ARBA" id="ARBA00005254"/>
    </source>
</evidence>
<dbReference type="InterPro" id="IPR001753">
    <property type="entry name" value="Enoyl-CoA_hydra/iso"/>
</dbReference>
<accession>A0ABV2Q450</accession>
<dbReference type="CDD" id="cd06558">
    <property type="entry name" value="crotonase-like"/>
    <property type="match status" value="1"/>
</dbReference>